<evidence type="ECO:0000256" key="3">
    <source>
        <dbReference type="ARBA" id="ARBA00022777"/>
    </source>
</evidence>
<dbReference type="InterPro" id="IPR043891">
    <property type="entry name" value="SPARK"/>
</dbReference>
<dbReference type="Gene3D" id="1.10.510.10">
    <property type="entry name" value="Transferase(Phosphotransferase) domain 1"/>
    <property type="match status" value="1"/>
</dbReference>
<keyword evidence="9" id="KW-1185">Reference proteome</keyword>
<evidence type="ECO:0000256" key="4">
    <source>
        <dbReference type="ARBA" id="ARBA00022840"/>
    </source>
</evidence>
<keyword evidence="6" id="KW-0812">Transmembrane</keyword>
<dbReference type="EMBL" id="JADFTS010000005">
    <property type="protein sequence ID" value="KAF9606202.1"/>
    <property type="molecule type" value="Genomic_DNA"/>
</dbReference>
<dbReference type="InterPro" id="IPR052059">
    <property type="entry name" value="CR_Ser/Thr_kinase"/>
</dbReference>
<dbReference type="Pfam" id="PF19160">
    <property type="entry name" value="SPARK"/>
    <property type="match status" value="1"/>
</dbReference>
<evidence type="ECO:0000259" key="7">
    <source>
        <dbReference type="PROSITE" id="PS50011"/>
    </source>
</evidence>
<evidence type="ECO:0000256" key="2">
    <source>
        <dbReference type="ARBA" id="ARBA00022741"/>
    </source>
</evidence>
<organism evidence="8 9">
    <name type="scientific">Coptis chinensis</name>
    <dbReference type="NCBI Taxonomy" id="261450"/>
    <lineage>
        <taxon>Eukaryota</taxon>
        <taxon>Viridiplantae</taxon>
        <taxon>Streptophyta</taxon>
        <taxon>Embryophyta</taxon>
        <taxon>Tracheophyta</taxon>
        <taxon>Spermatophyta</taxon>
        <taxon>Magnoliopsida</taxon>
        <taxon>Ranunculales</taxon>
        <taxon>Ranunculaceae</taxon>
        <taxon>Coptidoideae</taxon>
        <taxon>Coptis</taxon>
    </lineage>
</organism>
<keyword evidence="2" id="KW-0547">Nucleotide-binding</keyword>
<dbReference type="Gene3D" id="3.30.200.20">
    <property type="entry name" value="Phosphorylase Kinase, domain 1"/>
    <property type="match status" value="1"/>
</dbReference>
<gene>
    <name evidence="8" type="ORF">IFM89_023657</name>
</gene>
<feature type="transmembrane region" description="Helical" evidence="6">
    <location>
        <begin position="201"/>
        <end position="223"/>
    </location>
</feature>
<evidence type="ECO:0000313" key="9">
    <source>
        <dbReference type="Proteomes" id="UP000631114"/>
    </source>
</evidence>
<dbReference type="InterPro" id="IPR001245">
    <property type="entry name" value="Ser-Thr/Tyr_kinase_cat_dom"/>
</dbReference>
<feature type="region of interest" description="Disordered" evidence="5">
    <location>
        <begin position="450"/>
        <end position="472"/>
    </location>
</feature>
<dbReference type="GO" id="GO:0004672">
    <property type="term" value="F:protein kinase activity"/>
    <property type="evidence" value="ECO:0007669"/>
    <property type="project" value="InterPro"/>
</dbReference>
<dbReference type="SUPFAM" id="SSF56112">
    <property type="entry name" value="Protein kinase-like (PK-like)"/>
    <property type="match status" value="1"/>
</dbReference>
<evidence type="ECO:0000256" key="6">
    <source>
        <dbReference type="SAM" id="Phobius"/>
    </source>
</evidence>
<evidence type="ECO:0000313" key="8">
    <source>
        <dbReference type="EMBL" id="KAF9606202.1"/>
    </source>
</evidence>
<protein>
    <recommendedName>
        <fullName evidence="7">Protein kinase domain-containing protein</fullName>
    </recommendedName>
</protein>
<keyword evidence="3" id="KW-0418">Kinase</keyword>
<dbReference type="PROSITE" id="PS50011">
    <property type="entry name" value="PROTEIN_KINASE_DOM"/>
    <property type="match status" value="1"/>
</dbReference>
<reference evidence="8 9" key="1">
    <citation type="submission" date="2020-10" db="EMBL/GenBank/DDBJ databases">
        <title>The Coptis chinensis genome and diversification of protoberbering-type alkaloids.</title>
        <authorList>
            <person name="Wang B."/>
            <person name="Shu S."/>
            <person name="Song C."/>
            <person name="Liu Y."/>
        </authorList>
    </citation>
    <scope>NUCLEOTIDE SEQUENCE [LARGE SCALE GENOMIC DNA]</scope>
    <source>
        <strain evidence="8">HL-2020</strain>
        <tissue evidence="8">Leaf</tissue>
    </source>
</reference>
<dbReference type="GO" id="GO:0005524">
    <property type="term" value="F:ATP binding"/>
    <property type="evidence" value="ECO:0007669"/>
    <property type="project" value="UniProtKB-KW"/>
</dbReference>
<dbReference type="InterPro" id="IPR000719">
    <property type="entry name" value="Prot_kinase_dom"/>
</dbReference>
<dbReference type="InterPro" id="IPR011009">
    <property type="entry name" value="Kinase-like_dom_sf"/>
</dbReference>
<sequence>MCFAVCSLNLTAYPFHPTGDCIGHHRDKINDWDSFPSSRCCLNGLNVFTEALALHASDNDAIFLSEEKWNQCDGPFSNQKTVSITKCGFKGLHYGSSECSSLSLSSFKQSYPKQHYFVHSNCSLFGPAFEDNCLACVDAIRDAREHILTDLKMRDNSTLRGICGTAVVIAAAAEHVGDLQWTGDFYRCLPASEAEDPVAKALLAVLVAVFSVLLVIILIKYVARKRLPKLVEGKEIYAWSGLYRFSKSEIESAMNFSSRKVSLGAGSAGRVYKGILPSGQVVGIKHIYKTNASDTFTSEVEGLSRIRHPNLVCLFGCCVENKEQYLVYEYCSNGNLAQNLLKRDSILSWVKRVKILRDCANALRFLHSYPDGCIVHRDIKAKDVIMGKRPLSDFEDPRLNGDLNVEDFESILHIAVLCVAKSSKGRPPIDVVLQELDKVWMNTEVIMKARNEHSSATPQSKSKSKSLEVMEV</sequence>
<dbReference type="Proteomes" id="UP000631114">
    <property type="component" value="Unassembled WGS sequence"/>
</dbReference>
<name>A0A835LV73_9MAGN</name>
<evidence type="ECO:0000256" key="5">
    <source>
        <dbReference type="SAM" id="MobiDB-lite"/>
    </source>
</evidence>
<keyword evidence="1" id="KW-0808">Transferase</keyword>
<keyword evidence="6" id="KW-0472">Membrane</keyword>
<proteinExistence type="predicted"/>
<keyword evidence="6" id="KW-1133">Transmembrane helix</keyword>
<comment type="caution">
    <text evidence="8">The sequence shown here is derived from an EMBL/GenBank/DDBJ whole genome shotgun (WGS) entry which is preliminary data.</text>
</comment>
<feature type="domain" description="Protein kinase" evidence="7">
    <location>
        <begin position="257"/>
        <end position="472"/>
    </location>
</feature>
<dbReference type="OrthoDB" id="4062651at2759"/>
<accession>A0A835LV73</accession>
<keyword evidence="4" id="KW-0067">ATP-binding</keyword>
<dbReference type="PANTHER" id="PTHR47973">
    <property type="entry name" value="CYSTEINE-RICH RECEPTOR-LIKE PROTEIN KINASE 3"/>
    <property type="match status" value="1"/>
</dbReference>
<dbReference type="AlphaFoldDB" id="A0A835LV73"/>
<dbReference type="Pfam" id="PF07714">
    <property type="entry name" value="PK_Tyr_Ser-Thr"/>
    <property type="match status" value="1"/>
</dbReference>
<evidence type="ECO:0000256" key="1">
    <source>
        <dbReference type="ARBA" id="ARBA00022679"/>
    </source>
</evidence>